<evidence type="ECO:0000313" key="1">
    <source>
        <dbReference type="EMBL" id="MBX55555.1"/>
    </source>
</evidence>
<organism evidence="1">
    <name type="scientific">Rhizophora mucronata</name>
    <name type="common">Asiatic mangrove</name>
    <dbReference type="NCBI Taxonomy" id="61149"/>
    <lineage>
        <taxon>Eukaryota</taxon>
        <taxon>Viridiplantae</taxon>
        <taxon>Streptophyta</taxon>
        <taxon>Embryophyta</taxon>
        <taxon>Tracheophyta</taxon>
        <taxon>Spermatophyta</taxon>
        <taxon>Magnoliopsida</taxon>
        <taxon>eudicotyledons</taxon>
        <taxon>Gunneridae</taxon>
        <taxon>Pentapetalae</taxon>
        <taxon>rosids</taxon>
        <taxon>fabids</taxon>
        <taxon>Malpighiales</taxon>
        <taxon>Rhizophoraceae</taxon>
        <taxon>Rhizophora</taxon>
    </lineage>
</organism>
<protein>
    <submittedName>
        <fullName evidence="1">Uncharacterized protein</fullName>
    </submittedName>
</protein>
<proteinExistence type="predicted"/>
<dbReference type="AlphaFoldDB" id="A0A2P2PLL6"/>
<sequence length="22" mass="2736">MKNSLSLQEQKVIWYLRVEKNE</sequence>
<name>A0A2P2PLL6_RHIMU</name>
<dbReference type="EMBL" id="GGEC01075071">
    <property type="protein sequence ID" value="MBX55555.1"/>
    <property type="molecule type" value="Transcribed_RNA"/>
</dbReference>
<accession>A0A2P2PLL6</accession>
<reference evidence="1" key="1">
    <citation type="submission" date="2018-02" db="EMBL/GenBank/DDBJ databases">
        <title>Rhizophora mucronata_Transcriptome.</title>
        <authorList>
            <person name="Meera S.P."/>
            <person name="Sreeshan A."/>
            <person name="Augustine A."/>
        </authorList>
    </citation>
    <scope>NUCLEOTIDE SEQUENCE</scope>
    <source>
        <tissue evidence="1">Leaf</tissue>
    </source>
</reference>